<dbReference type="PANTHER" id="PTHR43806">
    <property type="entry name" value="PEPTIDASE S8"/>
    <property type="match status" value="1"/>
</dbReference>
<keyword evidence="8" id="KW-0865">Zymogen</keyword>
<dbReference type="PRINTS" id="PR00723">
    <property type="entry name" value="SUBTILISIN"/>
</dbReference>
<dbReference type="PROSITE" id="PS00137">
    <property type="entry name" value="SUBTILASE_HIS"/>
    <property type="match status" value="1"/>
</dbReference>
<evidence type="ECO:0000313" key="13">
    <source>
        <dbReference type="EMBL" id="PVZ63935.1"/>
    </source>
</evidence>
<accession>A0A2V1GQL6</accession>
<protein>
    <submittedName>
        <fullName evidence="13">Peptidase S8</fullName>
    </submittedName>
</protein>
<dbReference type="Gene3D" id="3.40.50.200">
    <property type="entry name" value="Peptidase S8/S53 domain"/>
    <property type="match status" value="1"/>
</dbReference>
<feature type="active site" description="Charge relay system" evidence="9 10">
    <location>
        <position position="431"/>
    </location>
</feature>
<dbReference type="GO" id="GO:0004252">
    <property type="term" value="F:serine-type endopeptidase activity"/>
    <property type="evidence" value="ECO:0007669"/>
    <property type="project" value="UniProtKB-UniRule"/>
</dbReference>
<dbReference type="Pfam" id="PF04151">
    <property type="entry name" value="PPC"/>
    <property type="match status" value="1"/>
</dbReference>
<dbReference type="Pfam" id="PF01483">
    <property type="entry name" value="P_proprotein"/>
    <property type="match status" value="1"/>
</dbReference>
<comment type="subcellular location">
    <subcellularLocation>
        <location evidence="1">Secreted</location>
    </subcellularLocation>
</comment>
<dbReference type="PROSITE" id="PS51892">
    <property type="entry name" value="SUBTILASE"/>
    <property type="match status" value="1"/>
</dbReference>
<evidence type="ECO:0000256" key="9">
    <source>
        <dbReference type="PIRSR" id="PIRSR615500-1"/>
    </source>
</evidence>
<dbReference type="OrthoDB" id="9790784at2"/>
<evidence type="ECO:0000256" key="5">
    <source>
        <dbReference type="ARBA" id="ARBA00022729"/>
    </source>
</evidence>
<evidence type="ECO:0000256" key="11">
    <source>
        <dbReference type="RuleBase" id="RU003355"/>
    </source>
</evidence>
<feature type="active site" description="Charge relay system" evidence="9 10">
    <location>
        <position position="255"/>
    </location>
</feature>
<dbReference type="InterPro" id="IPR008979">
    <property type="entry name" value="Galactose-bd-like_sf"/>
</dbReference>
<dbReference type="Gene3D" id="2.60.120.380">
    <property type="match status" value="1"/>
</dbReference>
<evidence type="ECO:0000256" key="6">
    <source>
        <dbReference type="ARBA" id="ARBA00022801"/>
    </source>
</evidence>
<dbReference type="PROSITE" id="PS00138">
    <property type="entry name" value="SUBTILASE_SER"/>
    <property type="match status" value="1"/>
</dbReference>
<evidence type="ECO:0000256" key="3">
    <source>
        <dbReference type="ARBA" id="ARBA00022525"/>
    </source>
</evidence>
<keyword evidence="6 10" id="KW-0378">Hydrolase</keyword>
<dbReference type="InterPro" id="IPR050131">
    <property type="entry name" value="Peptidase_S8_subtilisin-like"/>
</dbReference>
<dbReference type="InterPro" id="IPR034176">
    <property type="entry name" value="Peptidases_S8_13"/>
</dbReference>
<feature type="active site" description="Charge relay system" evidence="9 10">
    <location>
        <position position="188"/>
    </location>
</feature>
<keyword evidence="14" id="KW-1185">Reference proteome</keyword>
<organism evidence="13 14">
    <name type="scientific">Pelagibaculum spongiae</name>
    <dbReference type="NCBI Taxonomy" id="2080658"/>
    <lineage>
        <taxon>Bacteria</taxon>
        <taxon>Pseudomonadati</taxon>
        <taxon>Pseudomonadota</taxon>
        <taxon>Gammaproteobacteria</taxon>
        <taxon>Oceanospirillales</taxon>
        <taxon>Pelagibaculum</taxon>
    </lineage>
</organism>
<evidence type="ECO:0000313" key="14">
    <source>
        <dbReference type="Proteomes" id="UP000244906"/>
    </source>
</evidence>
<evidence type="ECO:0000256" key="4">
    <source>
        <dbReference type="ARBA" id="ARBA00022670"/>
    </source>
</evidence>
<dbReference type="InterPro" id="IPR036852">
    <property type="entry name" value="Peptidase_S8/S53_dom_sf"/>
</dbReference>
<dbReference type="InterPro" id="IPR022398">
    <property type="entry name" value="Peptidase_S8_His-AS"/>
</dbReference>
<dbReference type="InterPro" id="IPR007280">
    <property type="entry name" value="Peptidase_C_arc/bac"/>
</dbReference>
<dbReference type="FunFam" id="3.40.50.200:FF:000022">
    <property type="entry name" value="Extracellular protease"/>
    <property type="match status" value="1"/>
</dbReference>
<reference evidence="13 14" key="1">
    <citation type="submission" date="2018-04" db="EMBL/GenBank/DDBJ databases">
        <title>Thalassorhabdus spongiae gen. nov., sp. nov., isolated from a marine sponge in South-West Iceland.</title>
        <authorList>
            <person name="Knobloch S."/>
            <person name="Daussin A."/>
            <person name="Johannsson R."/>
            <person name="Marteinsson V.T."/>
        </authorList>
    </citation>
    <scope>NUCLEOTIDE SEQUENCE [LARGE SCALE GENOMIC DNA]</scope>
    <source>
        <strain evidence="13 14">Hp12</strain>
    </source>
</reference>
<dbReference type="PANTHER" id="PTHR43806:SF11">
    <property type="entry name" value="CEREVISIN-RELATED"/>
    <property type="match status" value="1"/>
</dbReference>
<dbReference type="EMBL" id="QDDL01000014">
    <property type="protein sequence ID" value="PVZ63935.1"/>
    <property type="molecule type" value="Genomic_DNA"/>
</dbReference>
<proteinExistence type="inferred from homology"/>
<dbReference type="GO" id="GO:0005576">
    <property type="term" value="C:extracellular region"/>
    <property type="evidence" value="ECO:0007669"/>
    <property type="project" value="UniProtKB-SubCell"/>
</dbReference>
<dbReference type="PROSITE" id="PS00136">
    <property type="entry name" value="SUBTILASE_ASP"/>
    <property type="match status" value="1"/>
</dbReference>
<dbReference type="CDD" id="cd07496">
    <property type="entry name" value="Peptidases_S8_13"/>
    <property type="match status" value="1"/>
</dbReference>
<dbReference type="InterPro" id="IPR023827">
    <property type="entry name" value="Peptidase_S8_Asp-AS"/>
</dbReference>
<keyword evidence="5" id="KW-0732">Signal</keyword>
<name>A0A2V1GQL6_9GAMM</name>
<dbReference type="Proteomes" id="UP000244906">
    <property type="component" value="Unassembled WGS sequence"/>
</dbReference>
<evidence type="ECO:0000256" key="8">
    <source>
        <dbReference type="ARBA" id="ARBA00023145"/>
    </source>
</evidence>
<comment type="caution">
    <text evidence="13">The sequence shown here is derived from an EMBL/GenBank/DDBJ whole genome shotgun (WGS) entry which is preliminary data.</text>
</comment>
<dbReference type="PROSITE" id="PS51257">
    <property type="entry name" value="PROKAR_LIPOPROTEIN"/>
    <property type="match status" value="1"/>
</dbReference>
<dbReference type="Pfam" id="PF00082">
    <property type="entry name" value="Peptidase_S8"/>
    <property type="match status" value="1"/>
</dbReference>
<dbReference type="GO" id="GO:0006508">
    <property type="term" value="P:proteolysis"/>
    <property type="evidence" value="ECO:0007669"/>
    <property type="project" value="UniProtKB-KW"/>
</dbReference>
<dbReference type="SUPFAM" id="SSF52743">
    <property type="entry name" value="Subtilisin-like"/>
    <property type="match status" value="1"/>
</dbReference>
<sequence length="731" mass="76819">MKSYLKFGLPGLTAMALLGCNNEQQVSPTSVESQQPATFTVISGIASKPITTGEIIVKFKNAGFQARSLSGAFYTKNQLPVDFEVLRALSGNSQLISLKTTGYPGVQARSVSGQSPIDPVALAKQLSALPEVEYAEANRIMRSAYIPNDPRWSDQWHYQSAASYPGALNLPQALDQASGENVVVAVIDSGVLVNHPDLNNQLLPGYDMISNDFIANDGNGRDNNPDDPGDGIRAGECSDLYGRYYPPSDSTSSWHGSHVAGTIAAESDNGIGVSGVAPDAKILPVRALGKCGGTTADIVDAMRWSAGLSVPGVPINQNPAQIINMSLGGGGACGSAYQNAIDDLVAQDVTLVIAAGNENQSVNNASPANCDDIISVAAVGKTGSRARYSNYGNKIDVAAPGGDRDGAILSTVNTGSYSQRSMSYGYLQGTSMATPHVAGVAALMKSADNSLTPAQIEQTLKQTSRSFPSVSTRQCTTSNCGDGLVDASAAVAAVSGGTDPDPEPPVDTDAVLANGQVSAAFDLADKANKKFRIDIPENAQNLQVTITGNNGDADLWLKKESAADTANQADQKSESGNSNESITIDAPISGEYFITVHAWSGFNNVTVLASWDVDDGNEIVFFENNDNYSIPDGQGSITSPLNIDRNGISSNITVRYSIKHTYRGDLKVTLFAPSGQSQILHDTSNDSADNLSGEVNISAGSIVAAGEWRLKVEDKYNQDAGYIDSWSITFN</sequence>
<evidence type="ECO:0000256" key="2">
    <source>
        <dbReference type="ARBA" id="ARBA00011073"/>
    </source>
</evidence>
<dbReference type="PROSITE" id="PS51829">
    <property type="entry name" value="P_HOMO_B"/>
    <property type="match status" value="1"/>
</dbReference>
<keyword evidence="7 10" id="KW-0720">Serine protease</keyword>
<comment type="similarity">
    <text evidence="2 10 11">Belongs to the peptidase S8 family.</text>
</comment>
<evidence type="ECO:0000256" key="7">
    <source>
        <dbReference type="ARBA" id="ARBA00022825"/>
    </source>
</evidence>
<evidence type="ECO:0000256" key="10">
    <source>
        <dbReference type="PROSITE-ProRule" id="PRU01240"/>
    </source>
</evidence>
<dbReference type="RefSeq" id="WP_116689019.1">
    <property type="nucleotide sequence ID" value="NZ_CAWNYD010000014.1"/>
</dbReference>
<evidence type="ECO:0000256" key="1">
    <source>
        <dbReference type="ARBA" id="ARBA00004613"/>
    </source>
</evidence>
<evidence type="ECO:0000259" key="12">
    <source>
        <dbReference type="PROSITE" id="PS51829"/>
    </source>
</evidence>
<dbReference type="InterPro" id="IPR000209">
    <property type="entry name" value="Peptidase_S8/S53_dom"/>
</dbReference>
<keyword evidence="3" id="KW-0964">Secreted</keyword>
<dbReference type="SUPFAM" id="SSF49785">
    <property type="entry name" value="Galactose-binding domain-like"/>
    <property type="match status" value="1"/>
</dbReference>
<dbReference type="AlphaFoldDB" id="A0A2V1GQL6"/>
<feature type="domain" description="P/Homo B" evidence="12">
    <location>
        <begin position="613"/>
        <end position="731"/>
    </location>
</feature>
<dbReference type="InterPro" id="IPR002884">
    <property type="entry name" value="P_dom"/>
</dbReference>
<dbReference type="Gene3D" id="2.60.120.260">
    <property type="entry name" value="Galactose-binding domain-like"/>
    <property type="match status" value="1"/>
</dbReference>
<dbReference type="InterPro" id="IPR023828">
    <property type="entry name" value="Peptidase_S8_Ser-AS"/>
</dbReference>
<keyword evidence="4 10" id="KW-0645">Protease</keyword>
<dbReference type="InterPro" id="IPR015500">
    <property type="entry name" value="Peptidase_S8_subtilisin-rel"/>
</dbReference>
<gene>
    <name evidence="13" type="ORF">DC094_20660</name>
</gene>